<dbReference type="EMBL" id="VSSQ01000028">
    <property type="protein sequence ID" value="MPL65540.1"/>
    <property type="molecule type" value="Genomic_DNA"/>
</dbReference>
<proteinExistence type="predicted"/>
<dbReference type="AlphaFoldDB" id="A0A644TF99"/>
<evidence type="ECO:0000313" key="1">
    <source>
        <dbReference type="EMBL" id="MPL65540.1"/>
    </source>
</evidence>
<protein>
    <submittedName>
        <fullName evidence="1">Uncharacterized protein</fullName>
    </submittedName>
</protein>
<organism evidence="1">
    <name type="scientific">bioreactor metagenome</name>
    <dbReference type="NCBI Taxonomy" id="1076179"/>
    <lineage>
        <taxon>unclassified sequences</taxon>
        <taxon>metagenomes</taxon>
        <taxon>ecological metagenomes</taxon>
    </lineage>
</organism>
<sequence>MVNKPDRKYIPGQLAYYTIYAYLVLTLTNLFKGGIGLCGVGGVSPGGALVSGSPGLVGLVGGVAGGGKPLQGSAFLVLLISCSSYKLHYKYYQERPLDISTAFLACSAYPTPAPLIGRKVRKSPLE</sequence>
<name>A0A644TF99_9ZZZZ</name>
<comment type="caution">
    <text evidence="1">The sequence shown here is derived from an EMBL/GenBank/DDBJ whole genome shotgun (WGS) entry which is preliminary data.</text>
</comment>
<accession>A0A644TF99</accession>
<gene>
    <name evidence="1" type="ORF">SDC9_11204</name>
</gene>
<reference evidence="1" key="1">
    <citation type="submission" date="2019-08" db="EMBL/GenBank/DDBJ databases">
        <authorList>
            <person name="Kucharzyk K."/>
            <person name="Murdoch R.W."/>
            <person name="Higgins S."/>
            <person name="Loffler F."/>
        </authorList>
    </citation>
    <scope>NUCLEOTIDE SEQUENCE</scope>
</reference>